<dbReference type="AlphaFoldDB" id="A0A1G8MGY0"/>
<dbReference type="Proteomes" id="UP000199093">
    <property type="component" value="Unassembled WGS sequence"/>
</dbReference>
<keyword evidence="2 3" id="KW-0143">Chaperone</keyword>
<dbReference type="PANTHER" id="PTHR33620">
    <property type="entry name" value="UREASE ACCESSORY PROTEIN F"/>
    <property type="match status" value="1"/>
</dbReference>
<evidence type="ECO:0000256" key="1">
    <source>
        <dbReference type="ARBA" id="ARBA00022988"/>
    </source>
</evidence>
<organism evidence="4 5">
    <name type="scientific">Salipiger marinus</name>
    <dbReference type="NCBI Taxonomy" id="555512"/>
    <lineage>
        <taxon>Bacteria</taxon>
        <taxon>Pseudomonadati</taxon>
        <taxon>Pseudomonadota</taxon>
        <taxon>Alphaproteobacteria</taxon>
        <taxon>Rhodobacterales</taxon>
        <taxon>Roseobacteraceae</taxon>
        <taxon>Salipiger</taxon>
    </lineage>
</organism>
<comment type="similarity">
    <text evidence="3">Belongs to the UreF family.</text>
</comment>
<reference evidence="4 5" key="1">
    <citation type="submission" date="2016-10" db="EMBL/GenBank/DDBJ databases">
        <authorList>
            <person name="de Groot N.N."/>
        </authorList>
    </citation>
    <scope>NUCLEOTIDE SEQUENCE [LARGE SCALE GENOMIC DNA]</scope>
    <source>
        <strain evidence="4 5">DSM 26424</strain>
    </source>
</reference>
<dbReference type="InterPro" id="IPR002639">
    <property type="entry name" value="UreF"/>
</dbReference>
<keyword evidence="5" id="KW-1185">Reference proteome</keyword>
<keyword evidence="3" id="KW-0963">Cytoplasm</keyword>
<dbReference type="Pfam" id="PF01730">
    <property type="entry name" value="UreF"/>
    <property type="match status" value="1"/>
</dbReference>
<dbReference type="GO" id="GO:0016151">
    <property type="term" value="F:nickel cation binding"/>
    <property type="evidence" value="ECO:0007669"/>
    <property type="project" value="UniProtKB-UniRule"/>
</dbReference>
<evidence type="ECO:0000313" key="4">
    <source>
        <dbReference type="EMBL" id="SDI67209.1"/>
    </source>
</evidence>
<dbReference type="Gene3D" id="1.10.4190.10">
    <property type="entry name" value="Urease accessory protein UreF"/>
    <property type="match status" value="1"/>
</dbReference>
<dbReference type="HAMAP" id="MF_01385">
    <property type="entry name" value="UreF"/>
    <property type="match status" value="1"/>
</dbReference>
<dbReference type="STRING" id="555512.SAMN04487993_100845"/>
<comment type="function">
    <text evidence="3">Required for maturation of urease via the functional incorporation of the urease nickel metallocenter.</text>
</comment>
<name>A0A1G8MGY0_9RHOB</name>
<evidence type="ECO:0000256" key="3">
    <source>
        <dbReference type="HAMAP-Rule" id="MF_01385"/>
    </source>
</evidence>
<keyword evidence="1 3" id="KW-0996">Nickel insertion</keyword>
<evidence type="ECO:0000256" key="2">
    <source>
        <dbReference type="ARBA" id="ARBA00023186"/>
    </source>
</evidence>
<comment type="subcellular location">
    <subcellularLocation>
        <location evidence="3">Cytoplasm</location>
    </subcellularLocation>
</comment>
<comment type="subunit">
    <text evidence="3">UreD, UreF and UreG form a complex that acts as a GTP-hydrolysis-dependent molecular chaperone, activating the urease apoprotein by helping to assemble the nickel containing metallocenter of UreC. The UreE protein probably delivers the nickel.</text>
</comment>
<dbReference type="EMBL" id="FNEJ01000008">
    <property type="protein sequence ID" value="SDI67209.1"/>
    <property type="molecule type" value="Genomic_DNA"/>
</dbReference>
<dbReference type="InterPro" id="IPR038277">
    <property type="entry name" value="UreF_sf"/>
</dbReference>
<gene>
    <name evidence="3" type="primary">ureF</name>
    <name evidence="4" type="ORF">SAMN04487993_100845</name>
</gene>
<sequence>MDRTTGTATVTTIRMTTDALLVLHQLFSPAFPVGSFAYSHGLETLVQEGQVTSAAQLQDWLEVVLEQGAGWSDALLLVAAARGEDVADLAIALAPSAERRLETGKQGEAFAKAVSALWQIELAPAPYPVVVGQVVAALDLPLEDTLRLYLHALAANLAAAGMRLVPLGQTEGQAVIRALAPLCSDLARRALAADLTRIGTFSPLADIASQRHEALYSRIFRS</sequence>
<dbReference type="PIRSF" id="PIRSF009467">
    <property type="entry name" value="Ureas_acces_UreF"/>
    <property type="match status" value="1"/>
</dbReference>
<accession>A0A1G8MGY0</accession>
<protein>
    <recommendedName>
        <fullName evidence="3">Urease accessory protein UreF</fullName>
    </recommendedName>
</protein>
<proteinExistence type="inferred from homology"/>
<evidence type="ECO:0000313" key="5">
    <source>
        <dbReference type="Proteomes" id="UP000199093"/>
    </source>
</evidence>
<dbReference type="PANTHER" id="PTHR33620:SF1">
    <property type="entry name" value="UREASE ACCESSORY PROTEIN F"/>
    <property type="match status" value="1"/>
</dbReference>
<dbReference type="GO" id="GO:0005737">
    <property type="term" value="C:cytoplasm"/>
    <property type="evidence" value="ECO:0007669"/>
    <property type="project" value="UniProtKB-SubCell"/>
</dbReference>